<dbReference type="PROSITE" id="PS50893">
    <property type="entry name" value="ABC_TRANSPORTER_2"/>
    <property type="match status" value="1"/>
</dbReference>
<dbReference type="GO" id="GO:0015833">
    <property type="term" value="P:peptide transport"/>
    <property type="evidence" value="ECO:0007669"/>
    <property type="project" value="InterPro"/>
</dbReference>
<feature type="region of interest" description="Disordered" evidence="5">
    <location>
        <begin position="390"/>
        <end position="411"/>
    </location>
</feature>
<evidence type="ECO:0000256" key="2">
    <source>
        <dbReference type="ARBA" id="ARBA00022448"/>
    </source>
</evidence>
<evidence type="ECO:0000313" key="7">
    <source>
        <dbReference type="EMBL" id="MCU4742416.1"/>
    </source>
</evidence>
<protein>
    <submittedName>
        <fullName evidence="7">ATP-binding cassette domain-containing protein</fullName>
    </submittedName>
</protein>
<dbReference type="Proteomes" id="UP001320972">
    <property type="component" value="Unassembled WGS sequence"/>
</dbReference>
<dbReference type="InterPro" id="IPR017871">
    <property type="entry name" value="ABC_transporter-like_CS"/>
</dbReference>
<dbReference type="GO" id="GO:0055085">
    <property type="term" value="P:transmembrane transport"/>
    <property type="evidence" value="ECO:0007669"/>
    <property type="project" value="UniProtKB-ARBA"/>
</dbReference>
<dbReference type="PANTHER" id="PTHR43776:SF7">
    <property type="entry name" value="D,D-DIPEPTIDE TRANSPORT ATP-BINDING PROTEIN DDPF-RELATED"/>
    <property type="match status" value="1"/>
</dbReference>
<dbReference type="PROSITE" id="PS00675">
    <property type="entry name" value="SIGMA54_INTERACT_1"/>
    <property type="match status" value="1"/>
</dbReference>
<organism evidence="7 10">
    <name type="scientific">Natronoglomus mannanivorans</name>
    <dbReference type="NCBI Taxonomy" id="2979990"/>
    <lineage>
        <taxon>Archaea</taxon>
        <taxon>Methanobacteriati</taxon>
        <taxon>Methanobacteriota</taxon>
        <taxon>Stenosarchaea group</taxon>
        <taxon>Halobacteria</taxon>
        <taxon>Halobacteriales</taxon>
        <taxon>Natrialbaceae</taxon>
        <taxon>Natronoglomus</taxon>
    </lineage>
</organism>
<name>A0AAP3E291_9EURY</name>
<dbReference type="Pfam" id="PF00005">
    <property type="entry name" value="ABC_tran"/>
    <property type="match status" value="1"/>
</dbReference>
<evidence type="ECO:0000313" key="10">
    <source>
        <dbReference type="Proteomes" id="UP001321018"/>
    </source>
</evidence>
<dbReference type="NCBIfam" id="TIGR01727">
    <property type="entry name" value="oligo_HPY"/>
    <property type="match status" value="1"/>
</dbReference>
<comment type="similarity">
    <text evidence="1">Belongs to the ABC transporter superfamily.</text>
</comment>
<dbReference type="SUPFAM" id="SSF52540">
    <property type="entry name" value="P-loop containing nucleoside triphosphate hydrolases"/>
    <property type="match status" value="1"/>
</dbReference>
<dbReference type="SMART" id="SM00382">
    <property type="entry name" value="AAA"/>
    <property type="match status" value="1"/>
</dbReference>
<proteinExistence type="inferred from homology"/>
<sequence length="411" mass="45576">MSTDDDDTSSSETSSPESTSTSTSTASANTLSSGVEDNGEPVVSLENVSVEFKEEPLIEQALPQSIIDRFDLGEDPVQAVNDVSIDLGEEDVLVLLGESGSGKTTLGRTAIGVQEPTEGSVKYRGYDIQDVESGRHSGELYFEDVRRALQIVHQDSNAALNPYRTIRATLAEPLKLWFPDLDVNDRNERILSMLRTTGVTPAEDYMDRYPHELSGGEKQRVAIIRAMLVEPDVILADEVVSALDVSLRIDIMDLLVDLQEMFQTSYIFISHNLTNARYFAERTDGKIAVVYLGEIVEIGTPEEVIENPKHPYTQILRWASLPLDPVEARETLTEPSPVMTEEAPDPSNPPSGCRFHQSCPKAREACTRENPELMSEEGSPDHLSACFREDSTHEYWQSEPLHGEEHDIPGQ</sequence>
<dbReference type="InterPro" id="IPR050319">
    <property type="entry name" value="ABC_transp_ATP-bind"/>
</dbReference>
<dbReference type="AlphaFoldDB" id="A0AAP3E291"/>
<dbReference type="EMBL" id="JAOPKA010000008">
    <property type="protein sequence ID" value="MCU4742416.1"/>
    <property type="molecule type" value="Genomic_DNA"/>
</dbReference>
<dbReference type="Gene3D" id="3.40.50.300">
    <property type="entry name" value="P-loop containing nucleotide triphosphate hydrolases"/>
    <property type="match status" value="1"/>
</dbReference>
<dbReference type="InterPro" id="IPR025662">
    <property type="entry name" value="Sigma_54_int_dom_ATP-bd_1"/>
</dbReference>
<evidence type="ECO:0000256" key="3">
    <source>
        <dbReference type="ARBA" id="ARBA00022741"/>
    </source>
</evidence>
<evidence type="ECO:0000256" key="1">
    <source>
        <dbReference type="ARBA" id="ARBA00005417"/>
    </source>
</evidence>
<evidence type="ECO:0000256" key="5">
    <source>
        <dbReference type="SAM" id="MobiDB-lite"/>
    </source>
</evidence>
<dbReference type="Pfam" id="PF08352">
    <property type="entry name" value="oligo_HPY"/>
    <property type="match status" value="1"/>
</dbReference>
<keyword evidence="4 7" id="KW-0067">ATP-binding</keyword>
<evidence type="ECO:0000259" key="6">
    <source>
        <dbReference type="PROSITE" id="PS50893"/>
    </source>
</evidence>
<feature type="compositionally biased region" description="Low complexity" evidence="5">
    <location>
        <begin position="10"/>
        <end position="33"/>
    </location>
</feature>
<feature type="domain" description="ABC transporter" evidence="6">
    <location>
        <begin position="43"/>
        <end position="317"/>
    </location>
</feature>
<dbReference type="InterPro" id="IPR003593">
    <property type="entry name" value="AAA+_ATPase"/>
</dbReference>
<feature type="region of interest" description="Disordered" evidence="5">
    <location>
        <begin position="332"/>
        <end position="353"/>
    </location>
</feature>
<dbReference type="PANTHER" id="PTHR43776">
    <property type="entry name" value="TRANSPORT ATP-BINDING PROTEIN"/>
    <property type="match status" value="1"/>
</dbReference>
<dbReference type="CDD" id="cd03257">
    <property type="entry name" value="ABC_NikE_OppD_transporters"/>
    <property type="match status" value="1"/>
</dbReference>
<dbReference type="RefSeq" id="WP_338004239.1">
    <property type="nucleotide sequence ID" value="NZ_JAOPKA010000008.1"/>
</dbReference>
<feature type="compositionally biased region" description="Basic and acidic residues" evidence="5">
    <location>
        <begin position="401"/>
        <end position="411"/>
    </location>
</feature>
<dbReference type="InterPro" id="IPR003439">
    <property type="entry name" value="ABC_transporter-like_ATP-bd"/>
</dbReference>
<dbReference type="InterPro" id="IPR013563">
    <property type="entry name" value="Oligopep_ABC_C"/>
</dbReference>
<accession>A0AAP3E291</accession>
<dbReference type="InterPro" id="IPR027417">
    <property type="entry name" value="P-loop_NTPase"/>
</dbReference>
<dbReference type="EMBL" id="JAOPKB010000006">
    <property type="protein sequence ID" value="MCU4973531.1"/>
    <property type="molecule type" value="Genomic_DNA"/>
</dbReference>
<dbReference type="PROSITE" id="PS00211">
    <property type="entry name" value="ABC_TRANSPORTER_1"/>
    <property type="match status" value="1"/>
</dbReference>
<dbReference type="Proteomes" id="UP001321018">
    <property type="component" value="Unassembled WGS sequence"/>
</dbReference>
<feature type="region of interest" description="Disordered" evidence="5">
    <location>
        <begin position="1"/>
        <end position="40"/>
    </location>
</feature>
<keyword evidence="3" id="KW-0547">Nucleotide-binding</keyword>
<comment type="caution">
    <text evidence="7">The sequence shown here is derived from an EMBL/GenBank/DDBJ whole genome shotgun (WGS) entry which is preliminary data.</text>
</comment>
<keyword evidence="9" id="KW-1185">Reference proteome</keyword>
<evidence type="ECO:0000256" key="4">
    <source>
        <dbReference type="ARBA" id="ARBA00022840"/>
    </source>
</evidence>
<gene>
    <name evidence="8" type="ORF">OB955_12365</name>
    <name evidence="7" type="ORF">OB960_13520</name>
</gene>
<keyword evidence="2" id="KW-0813">Transport</keyword>
<dbReference type="GO" id="GO:0005524">
    <property type="term" value="F:ATP binding"/>
    <property type="evidence" value="ECO:0007669"/>
    <property type="project" value="UniProtKB-KW"/>
</dbReference>
<evidence type="ECO:0000313" key="8">
    <source>
        <dbReference type="EMBL" id="MCU4973531.1"/>
    </source>
</evidence>
<evidence type="ECO:0000313" key="9">
    <source>
        <dbReference type="Proteomes" id="UP001320972"/>
    </source>
</evidence>
<reference evidence="7 9" key="1">
    <citation type="submission" date="2022-09" db="EMBL/GenBank/DDBJ databases">
        <title>Enrichment on poylsaccharides allowed isolation of novel metabolic and taxonomic groups of Haloarchaea.</title>
        <authorList>
            <person name="Sorokin D.Y."/>
            <person name="Elcheninov A.G."/>
            <person name="Khizhniak T.V."/>
            <person name="Kolganova T.V."/>
            <person name="Kublanov I.V."/>
        </authorList>
    </citation>
    <scope>NUCLEOTIDE SEQUENCE</scope>
    <source>
        <strain evidence="8 9">AArc-m2/3/4</strain>
        <strain evidence="7">AArc-xg1-1</strain>
    </source>
</reference>
<dbReference type="GO" id="GO:0016887">
    <property type="term" value="F:ATP hydrolysis activity"/>
    <property type="evidence" value="ECO:0007669"/>
    <property type="project" value="InterPro"/>
</dbReference>